<keyword evidence="3" id="KW-0804">Transcription</keyword>
<evidence type="ECO:0000256" key="2">
    <source>
        <dbReference type="ARBA" id="ARBA00023015"/>
    </source>
</evidence>
<dbReference type="SUPFAM" id="SSF47113">
    <property type="entry name" value="Histone-fold"/>
    <property type="match status" value="1"/>
</dbReference>
<dbReference type="GO" id="GO:0016602">
    <property type="term" value="C:CCAAT-binding factor complex"/>
    <property type="evidence" value="ECO:0007669"/>
    <property type="project" value="InterPro"/>
</dbReference>
<dbReference type="AlphaFoldDB" id="A0A6P6S867"/>
<reference evidence="6" key="1">
    <citation type="journal article" date="2025" name="Foods">
        <title>Unveiling the Microbial Signatures of Arabica Coffee Cherries: Insights into Ripeness Specific Diversity, Functional Traits, and Implications for Quality and Safety.</title>
        <authorList>
            <consortium name="RefSeq"/>
            <person name="Tenea G.N."/>
            <person name="Cifuentes V."/>
            <person name="Reyes P."/>
            <person name="Cevallos-Vallejos M."/>
        </authorList>
    </citation>
    <scope>NUCLEOTIDE SEQUENCE [LARGE SCALE GENOMIC DNA]</scope>
</reference>
<dbReference type="PANTHER" id="PTHR11064:SF196">
    <property type="entry name" value="NUCLEAR TRANSCRIPTION FACTOR Y SUBUNIT B-6"/>
    <property type="match status" value="1"/>
</dbReference>
<dbReference type="InterPro" id="IPR009072">
    <property type="entry name" value="Histone-fold"/>
</dbReference>
<accession>A0A6P6S867</accession>
<dbReference type="OrthoDB" id="1816513at2759"/>
<feature type="region of interest" description="Disordered" evidence="4">
    <location>
        <begin position="20"/>
        <end position="47"/>
    </location>
</feature>
<proteinExistence type="inferred from homology"/>
<evidence type="ECO:0000313" key="6">
    <source>
        <dbReference type="Proteomes" id="UP001652660"/>
    </source>
</evidence>
<gene>
    <name evidence="7" type="primary">LOC113688394</name>
</gene>
<sequence>MGLTLISALVIREPGDAASHVATNPSASGSNVNNNNNSGTPEPYPRHHPDYLVPITNILRIMKRILPPNVKVSEEVKTTIQECLSEYIHFITGEANERCHCEQRKTIIAEDLLYAYARLGFSNYIGPLTLFLERYRQNEAAKNIIHGDASVRRTTYFPDAQGPPPLLTSTPPLLPPMNLTFQVGEDHQGFFINPALMLNDLYFQNVRETDHGDRFDVVGSSSNLDFPALAPFSYGFYTGASSPPGSYPYGHGPNHGQ</sequence>
<dbReference type="PRINTS" id="PR00615">
    <property type="entry name" value="CCAATSUBUNTA"/>
</dbReference>
<dbReference type="GeneID" id="113688394"/>
<protein>
    <recommendedName>
        <fullName evidence="5">Transcription factor CBF/NF-Y/archaeal histone domain-containing protein</fullName>
    </recommendedName>
</protein>
<evidence type="ECO:0000256" key="4">
    <source>
        <dbReference type="SAM" id="MobiDB-lite"/>
    </source>
</evidence>
<name>A0A6P6S867_COFAR</name>
<dbReference type="RefSeq" id="XP_027062004.1">
    <property type="nucleotide sequence ID" value="XM_027206203.1"/>
</dbReference>
<dbReference type="InterPro" id="IPR003958">
    <property type="entry name" value="CBFA_NFYB_domain"/>
</dbReference>
<dbReference type="InterPro" id="IPR027113">
    <property type="entry name" value="Transc_fact_NFYB/HAP3"/>
</dbReference>
<feature type="compositionally biased region" description="Low complexity" evidence="4">
    <location>
        <begin position="24"/>
        <end position="38"/>
    </location>
</feature>
<dbReference type="PANTHER" id="PTHR11064">
    <property type="entry name" value="CCAAT-BINDING TRANSCRIPTION FACTOR-RELATED"/>
    <property type="match status" value="1"/>
</dbReference>
<keyword evidence="6" id="KW-1185">Reference proteome</keyword>
<dbReference type="Gene3D" id="1.10.20.10">
    <property type="entry name" value="Histone, subunit A"/>
    <property type="match status" value="1"/>
</dbReference>
<dbReference type="Proteomes" id="UP001652660">
    <property type="component" value="Chromosome 5e"/>
</dbReference>
<dbReference type="GO" id="GO:0000978">
    <property type="term" value="F:RNA polymerase II cis-regulatory region sequence-specific DNA binding"/>
    <property type="evidence" value="ECO:0007669"/>
    <property type="project" value="TreeGrafter"/>
</dbReference>
<evidence type="ECO:0000256" key="1">
    <source>
        <dbReference type="ARBA" id="ARBA00009053"/>
    </source>
</evidence>
<comment type="similarity">
    <text evidence="1">Belongs to the NFYB/HAP3 subunit family.</text>
</comment>
<reference evidence="7" key="2">
    <citation type="submission" date="2025-08" db="UniProtKB">
        <authorList>
            <consortium name="RefSeq"/>
        </authorList>
    </citation>
    <scope>IDENTIFICATION</scope>
    <source>
        <tissue evidence="7">Leaves</tissue>
    </source>
</reference>
<evidence type="ECO:0000259" key="5">
    <source>
        <dbReference type="Pfam" id="PF00808"/>
    </source>
</evidence>
<evidence type="ECO:0000313" key="7">
    <source>
        <dbReference type="RefSeq" id="XP_027062004.1"/>
    </source>
</evidence>
<feature type="domain" description="Transcription factor CBF/NF-Y/archaeal histone" evidence="5">
    <location>
        <begin position="53"/>
        <end position="115"/>
    </location>
</feature>
<keyword evidence="2" id="KW-0805">Transcription regulation</keyword>
<dbReference type="CDD" id="cd22907">
    <property type="entry name" value="HFD_NFYB"/>
    <property type="match status" value="1"/>
</dbReference>
<dbReference type="Pfam" id="PF00808">
    <property type="entry name" value="CBFD_NFYB_HMF"/>
    <property type="match status" value="1"/>
</dbReference>
<dbReference type="GO" id="GO:0046982">
    <property type="term" value="F:protein heterodimerization activity"/>
    <property type="evidence" value="ECO:0007669"/>
    <property type="project" value="InterPro"/>
</dbReference>
<dbReference type="GO" id="GO:0001228">
    <property type="term" value="F:DNA-binding transcription activator activity, RNA polymerase II-specific"/>
    <property type="evidence" value="ECO:0007669"/>
    <property type="project" value="InterPro"/>
</dbReference>
<evidence type="ECO:0000256" key="3">
    <source>
        <dbReference type="ARBA" id="ARBA00023163"/>
    </source>
</evidence>
<organism evidence="6 7">
    <name type="scientific">Coffea arabica</name>
    <name type="common">Arabian coffee</name>
    <dbReference type="NCBI Taxonomy" id="13443"/>
    <lineage>
        <taxon>Eukaryota</taxon>
        <taxon>Viridiplantae</taxon>
        <taxon>Streptophyta</taxon>
        <taxon>Embryophyta</taxon>
        <taxon>Tracheophyta</taxon>
        <taxon>Spermatophyta</taxon>
        <taxon>Magnoliopsida</taxon>
        <taxon>eudicotyledons</taxon>
        <taxon>Gunneridae</taxon>
        <taxon>Pentapetalae</taxon>
        <taxon>asterids</taxon>
        <taxon>lamiids</taxon>
        <taxon>Gentianales</taxon>
        <taxon>Rubiaceae</taxon>
        <taxon>Ixoroideae</taxon>
        <taxon>Gardenieae complex</taxon>
        <taxon>Bertiereae - Coffeeae clade</taxon>
        <taxon>Coffeeae</taxon>
        <taxon>Coffea</taxon>
    </lineage>
</organism>